<dbReference type="EMBL" id="CBUL010000232">
    <property type="protein sequence ID" value="CDI61745.1"/>
    <property type="molecule type" value="Genomic_DNA"/>
</dbReference>
<name>U6FFE3_LACHE</name>
<proteinExistence type="predicted"/>
<organism evidence="1">
    <name type="scientific">Lactobacillus helveticus CIRM-BIA 104</name>
    <dbReference type="NCBI Taxonomy" id="1226333"/>
    <lineage>
        <taxon>Bacteria</taxon>
        <taxon>Bacillati</taxon>
        <taxon>Bacillota</taxon>
        <taxon>Bacilli</taxon>
        <taxon>Lactobacillales</taxon>
        <taxon>Lactobacillaceae</taxon>
        <taxon>Lactobacillus</taxon>
    </lineage>
</organism>
<reference evidence="1" key="1">
    <citation type="submission" date="2013-09" db="EMBL/GenBank/DDBJ databases">
        <title>Draft Genome Sequence of five Lactobacillus helveticus strains CIRM-BIA 101T, 103, 104, 951 and 953 isolated from milk product.</title>
        <authorList>
            <person name="Valence F."/>
            <person name="Chuat V."/>
            <person name="Ma L."/>
            <person name="Creno S."/>
            <person name="Falentin H."/>
            <person name="Lortal S."/>
            <person name="Bizet C."/>
            <person name="Clermont D."/>
            <person name="Loux V."/>
            <person name="Bouchier C."/>
            <person name="Cousin S."/>
        </authorList>
    </citation>
    <scope>NUCLEOTIDE SEQUENCE [LARGE SCALE GENOMIC DNA]</scope>
    <source>
        <strain evidence="1">CIRM-BIA 104</strain>
    </source>
</reference>
<dbReference type="HOGENOM" id="CLU_3434041_0_0_9"/>
<gene>
    <name evidence="1" type="ORF">LHCIRMBIA104_00535</name>
</gene>
<accession>U6FFE3</accession>
<evidence type="ECO:0000313" key="1">
    <source>
        <dbReference type="EMBL" id="CDI61745.1"/>
    </source>
</evidence>
<sequence length="15" mass="1857">MSIVWGDRPWQRRGL</sequence>
<comment type="caution">
    <text evidence="1">The sequence shown here is derived from an EMBL/GenBank/DDBJ whole genome shotgun (WGS) entry which is preliminary data.</text>
</comment>
<protein>
    <submittedName>
        <fullName evidence="1">Uncharacterized protein</fullName>
    </submittedName>
</protein>
<dbReference type="Proteomes" id="UP000017247">
    <property type="component" value="Unassembled WGS sequence"/>
</dbReference>